<dbReference type="VEuPathDB" id="VectorBase:RPRC005776"/>
<organism evidence="4 5">
    <name type="scientific">Rhodnius prolixus</name>
    <name type="common">Triatomid bug</name>
    <dbReference type="NCBI Taxonomy" id="13249"/>
    <lineage>
        <taxon>Eukaryota</taxon>
        <taxon>Metazoa</taxon>
        <taxon>Ecdysozoa</taxon>
        <taxon>Arthropoda</taxon>
        <taxon>Hexapoda</taxon>
        <taxon>Insecta</taxon>
        <taxon>Pterygota</taxon>
        <taxon>Neoptera</taxon>
        <taxon>Paraneoptera</taxon>
        <taxon>Hemiptera</taxon>
        <taxon>Heteroptera</taxon>
        <taxon>Panheteroptera</taxon>
        <taxon>Cimicomorpha</taxon>
        <taxon>Reduviidae</taxon>
        <taxon>Triatominae</taxon>
        <taxon>Rhodnius</taxon>
    </lineage>
</organism>
<dbReference type="SMART" id="SM00700">
    <property type="entry name" value="JHBP"/>
    <property type="match status" value="1"/>
</dbReference>
<keyword evidence="2" id="KW-0090">Biological rhythms</keyword>
<proteinExistence type="inferred from homology"/>
<dbReference type="EMBL" id="ACPB03008067">
    <property type="status" value="NOT_ANNOTATED_CDS"/>
    <property type="molecule type" value="Genomic_DNA"/>
</dbReference>
<dbReference type="InParanoid" id="T1HP02"/>
<dbReference type="PANTHER" id="PTHR11008">
    <property type="entry name" value="PROTEIN TAKEOUT-LIKE PROTEIN"/>
    <property type="match status" value="1"/>
</dbReference>
<protein>
    <submittedName>
        <fullName evidence="4">Hemolymph juvenile hormone binding protein</fullName>
    </submittedName>
</protein>
<evidence type="ECO:0000313" key="4">
    <source>
        <dbReference type="EnsemblMetazoa" id="RPRC005776-PA"/>
    </source>
</evidence>
<dbReference type="Gene3D" id="3.15.10.30">
    <property type="entry name" value="Haemolymph juvenile hormone binding protein"/>
    <property type="match status" value="1"/>
</dbReference>
<dbReference type="Pfam" id="PF06585">
    <property type="entry name" value="JHBP"/>
    <property type="match status" value="1"/>
</dbReference>
<dbReference type="InterPro" id="IPR038606">
    <property type="entry name" value="To_sf"/>
</dbReference>
<dbReference type="AlphaFoldDB" id="T1HP02"/>
<dbReference type="FunFam" id="3.15.10.30:FF:000001">
    <property type="entry name" value="Takeout-like protein 1"/>
    <property type="match status" value="1"/>
</dbReference>
<comment type="similarity">
    <text evidence="3">Belongs to the TO family.</text>
</comment>
<dbReference type="Proteomes" id="UP000015103">
    <property type="component" value="Unassembled WGS sequence"/>
</dbReference>
<evidence type="ECO:0000256" key="2">
    <source>
        <dbReference type="ARBA" id="ARBA00023108"/>
    </source>
</evidence>
<dbReference type="STRING" id="13249.T1HP02"/>
<sequence length="176" mass="20242">KDYLNICEDSTPQVLDGCIKNSLEQLKPLFKKGAPELDLPSMEPLHIDRLEMHEGQRNFKMKYTLTDLKVYGISDYEVKEVRTNMKDLKFNTTMFTKKADFIGNYDIDGQVLVIPVKGNGKVVHNFTDVTLKFTVILEKYQKDGEDFVRVKLVKMNISPKNAKVNFTNLFNGDKTL</sequence>
<dbReference type="HOGENOM" id="CLU_069908_0_0_1"/>
<dbReference type="OMA" id="DYLNICE"/>
<reference evidence="4" key="1">
    <citation type="submission" date="2015-05" db="UniProtKB">
        <authorList>
            <consortium name="EnsemblMetazoa"/>
        </authorList>
    </citation>
    <scope>IDENTIFICATION</scope>
</reference>
<keyword evidence="5" id="KW-1185">Reference proteome</keyword>
<evidence type="ECO:0000256" key="1">
    <source>
        <dbReference type="ARBA" id="ARBA00022729"/>
    </source>
</evidence>
<keyword evidence="1" id="KW-0732">Signal</keyword>
<dbReference type="GO" id="GO:0005615">
    <property type="term" value="C:extracellular space"/>
    <property type="evidence" value="ECO:0007669"/>
    <property type="project" value="TreeGrafter"/>
</dbReference>
<dbReference type="GO" id="GO:0007623">
    <property type="term" value="P:circadian rhythm"/>
    <property type="evidence" value="ECO:0007669"/>
    <property type="project" value="UniProtKB-ARBA"/>
</dbReference>
<accession>T1HP02</accession>
<evidence type="ECO:0000256" key="3">
    <source>
        <dbReference type="ARBA" id="ARBA00060902"/>
    </source>
</evidence>
<evidence type="ECO:0000313" key="5">
    <source>
        <dbReference type="Proteomes" id="UP000015103"/>
    </source>
</evidence>
<name>T1HP02_RHOPR</name>
<dbReference type="InterPro" id="IPR010562">
    <property type="entry name" value="Haemolymph_juvenile_hormone-bd"/>
</dbReference>
<dbReference type="EnsemblMetazoa" id="RPRC005776-RA">
    <property type="protein sequence ID" value="RPRC005776-PA"/>
    <property type="gene ID" value="RPRC005776"/>
</dbReference>
<dbReference type="PANTHER" id="PTHR11008:SF39">
    <property type="entry name" value="CIRCADIAN CLOCK-CONTROLLED PROTEIN-LIKE PROTEIN"/>
    <property type="match status" value="1"/>
</dbReference>